<sequence length="525" mass="58868">MKGIKREFSVPRTPQQNGIAERKNRTLIEAARTMLADSLLPISFWAEAVNTACYVQNRVLLTKPQNKTSYELLLGRTPSIVFMRPFGCPVTILNTLDPLGKFDGKADEGFLVGYSVSSKAFRVFNSRTQIVQETLHINFLENKPNVAGSGPTWLFDIDTLTKSMNYQPVTADNQSNPSAGVQEQFDAEKAGEDNVQQYVIFPLRSSGSKDPQNTDGDATFEVKEPEFEGRKLESEVHVSPSSKFEDFSDNNINEVNAASTSVPTVGQISTNSTNTFSAAGPFNTDEEVYIYQPLGFEDPDYPYKVYKVVKALYGLHQVPRAWYETLANYLLENGFQRGKIDQTLFIKKKKDNILLVQVYVDDIIFRSTNKDLCKAFEKLMKKKFQMSLMGELTFFFGLQVKQKPDGIFISQDKYVPEILRKFGLTGGKSASTPIDTEKPLLKDLGDEDVDVHTYRSMIGSLMYLTSSRPDIMFVVCAYSPFNLVAYSDSDYAGASLDRNSTIGDSDYAGARSKQLLPLHPLRLNM</sequence>
<dbReference type="PANTHER" id="PTHR42648">
    <property type="entry name" value="TRANSPOSASE, PUTATIVE-RELATED"/>
    <property type="match status" value="1"/>
</dbReference>
<organism evidence="4">
    <name type="scientific">Tanacetum cinerariifolium</name>
    <name type="common">Dalmatian daisy</name>
    <name type="synonym">Chrysanthemum cinerariifolium</name>
    <dbReference type="NCBI Taxonomy" id="118510"/>
    <lineage>
        <taxon>Eukaryota</taxon>
        <taxon>Viridiplantae</taxon>
        <taxon>Streptophyta</taxon>
        <taxon>Embryophyta</taxon>
        <taxon>Tracheophyta</taxon>
        <taxon>Spermatophyta</taxon>
        <taxon>Magnoliopsida</taxon>
        <taxon>eudicotyledons</taxon>
        <taxon>Gunneridae</taxon>
        <taxon>Pentapetalae</taxon>
        <taxon>asterids</taxon>
        <taxon>campanulids</taxon>
        <taxon>Asterales</taxon>
        <taxon>Asteraceae</taxon>
        <taxon>Asteroideae</taxon>
        <taxon>Anthemideae</taxon>
        <taxon>Anthemidinae</taxon>
        <taxon>Tanacetum</taxon>
    </lineage>
</organism>
<evidence type="ECO:0000259" key="3">
    <source>
        <dbReference type="PROSITE" id="PS50994"/>
    </source>
</evidence>
<dbReference type="GO" id="GO:0003676">
    <property type="term" value="F:nucleic acid binding"/>
    <property type="evidence" value="ECO:0007669"/>
    <property type="project" value="InterPro"/>
</dbReference>
<dbReference type="GO" id="GO:0046872">
    <property type="term" value="F:metal ion binding"/>
    <property type="evidence" value="ECO:0007669"/>
    <property type="project" value="UniProtKB-KW"/>
</dbReference>
<dbReference type="SUPFAM" id="SSF53098">
    <property type="entry name" value="Ribonuclease H-like"/>
    <property type="match status" value="1"/>
</dbReference>
<dbReference type="Gene3D" id="3.30.420.10">
    <property type="entry name" value="Ribonuclease H-like superfamily/Ribonuclease H"/>
    <property type="match status" value="1"/>
</dbReference>
<protein>
    <submittedName>
        <fullName evidence="4">Copia protein</fullName>
    </submittedName>
</protein>
<dbReference type="InterPro" id="IPR043502">
    <property type="entry name" value="DNA/RNA_pol_sf"/>
</dbReference>
<dbReference type="GO" id="GO:0015074">
    <property type="term" value="P:DNA integration"/>
    <property type="evidence" value="ECO:0007669"/>
    <property type="project" value="InterPro"/>
</dbReference>
<dbReference type="Pfam" id="PF25597">
    <property type="entry name" value="SH3_retrovirus"/>
    <property type="match status" value="1"/>
</dbReference>
<dbReference type="EMBL" id="BKCJ010041224">
    <property type="protein sequence ID" value="GEV99117.1"/>
    <property type="molecule type" value="Genomic_DNA"/>
</dbReference>
<dbReference type="AlphaFoldDB" id="A0A699GRV4"/>
<gene>
    <name evidence="4" type="ORF">Tci_171094</name>
</gene>
<dbReference type="InterPro" id="IPR057670">
    <property type="entry name" value="SH3_retrovirus"/>
</dbReference>
<dbReference type="InterPro" id="IPR039537">
    <property type="entry name" value="Retrotran_Ty1/copia-like"/>
</dbReference>
<proteinExistence type="predicted"/>
<feature type="domain" description="Integrase catalytic" evidence="3">
    <location>
        <begin position="1"/>
        <end position="86"/>
    </location>
</feature>
<evidence type="ECO:0000313" key="4">
    <source>
        <dbReference type="EMBL" id="GEV99117.1"/>
    </source>
</evidence>
<keyword evidence="1" id="KW-0479">Metal-binding</keyword>
<evidence type="ECO:0000256" key="1">
    <source>
        <dbReference type="ARBA" id="ARBA00022723"/>
    </source>
</evidence>
<comment type="caution">
    <text evidence="4">The sequence shown here is derived from an EMBL/GenBank/DDBJ whole genome shotgun (WGS) entry which is preliminary data.</text>
</comment>
<dbReference type="SUPFAM" id="SSF56672">
    <property type="entry name" value="DNA/RNA polymerases"/>
    <property type="match status" value="1"/>
</dbReference>
<dbReference type="InterPro" id="IPR001584">
    <property type="entry name" value="Integrase_cat-core"/>
</dbReference>
<dbReference type="Pfam" id="PF07727">
    <property type="entry name" value="RVT_2"/>
    <property type="match status" value="1"/>
</dbReference>
<evidence type="ECO:0000256" key="2">
    <source>
        <dbReference type="ARBA" id="ARBA00022801"/>
    </source>
</evidence>
<accession>A0A699GRV4</accession>
<dbReference type="InterPro" id="IPR012337">
    <property type="entry name" value="RNaseH-like_sf"/>
</dbReference>
<dbReference type="InterPro" id="IPR036397">
    <property type="entry name" value="RNaseH_sf"/>
</dbReference>
<reference evidence="4" key="1">
    <citation type="journal article" date="2019" name="Sci. Rep.">
        <title>Draft genome of Tanacetum cinerariifolium, the natural source of mosquito coil.</title>
        <authorList>
            <person name="Yamashiro T."/>
            <person name="Shiraishi A."/>
            <person name="Satake H."/>
            <person name="Nakayama K."/>
        </authorList>
    </citation>
    <scope>NUCLEOTIDE SEQUENCE</scope>
</reference>
<dbReference type="GO" id="GO:0016787">
    <property type="term" value="F:hydrolase activity"/>
    <property type="evidence" value="ECO:0007669"/>
    <property type="project" value="UniProtKB-KW"/>
</dbReference>
<dbReference type="InterPro" id="IPR013103">
    <property type="entry name" value="RVT_2"/>
</dbReference>
<keyword evidence="2" id="KW-0378">Hydrolase</keyword>
<dbReference type="PANTHER" id="PTHR42648:SF32">
    <property type="entry name" value="RIBONUCLEASE H-LIKE DOMAIN, GAG-PRE-INTEGRASE DOMAIN PROTEIN-RELATED"/>
    <property type="match status" value="1"/>
</dbReference>
<name>A0A699GRV4_TANCI</name>
<dbReference type="PROSITE" id="PS50994">
    <property type="entry name" value="INTEGRASE"/>
    <property type="match status" value="1"/>
</dbReference>